<comment type="caution">
    <text evidence="4">The sequence shown here is derived from an EMBL/GenBank/DDBJ whole genome shotgun (WGS) entry which is preliminary data.</text>
</comment>
<organism evidence="4 5">
    <name type="scientific">Cyclocybe aegerita</name>
    <name type="common">Black poplar mushroom</name>
    <name type="synonym">Agrocybe aegerita</name>
    <dbReference type="NCBI Taxonomy" id="1973307"/>
    <lineage>
        <taxon>Eukaryota</taxon>
        <taxon>Fungi</taxon>
        <taxon>Dikarya</taxon>
        <taxon>Basidiomycota</taxon>
        <taxon>Agaricomycotina</taxon>
        <taxon>Agaricomycetes</taxon>
        <taxon>Agaricomycetidae</taxon>
        <taxon>Agaricales</taxon>
        <taxon>Agaricineae</taxon>
        <taxon>Bolbitiaceae</taxon>
        <taxon>Cyclocybe</taxon>
    </lineage>
</organism>
<reference evidence="4 5" key="1">
    <citation type="submission" date="2020-01" db="EMBL/GenBank/DDBJ databases">
        <authorList>
            <person name="Gupta K D."/>
        </authorList>
    </citation>
    <scope>NUCLEOTIDE SEQUENCE [LARGE SCALE GENOMIC DNA]</scope>
</reference>
<dbReference type="PANTHER" id="PTHR34315">
    <property type="match status" value="1"/>
</dbReference>
<dbReference type="Pfam" id="PF00775">
    <property type="entry name" value="Dioxygenase_C"/>
    <property type="match status" value="1"/>
</dbReference>
<dbReference type="PANTHER" id="PTHR34315:SF1">
    <property type="entry name" value="INTRADIOL RING-CLEAVAGE DIOXYGENASES DOMAIN-CONTAINING PROTEIN-RELATED"/>
    <property type="match status" value="1"/>
</dbReference>
<feature type="region of interest" description="Disordered" evidence="1">
    <location>
        <begin position="311"/>
        <end position="341"/>
    </location>
</feature>
<dbReference type="GO" id="GO:0008199">
    <property type="term" value="F:ferric iron binding"/>
    <property type="evidence" value="ECO:0007669"/>
    <property type="project" value="InterPro"/>
</dbReference>
<gene>
    <name evidence="4" type="ORF">AAE3_LOCUS5465</name>
</gene>
<dbReference type="GO" id="GO:0016702">
    <property type="term" value="F:oxidoreductase activity, acting on single donors with incorporation of molecular oxygen, incorporation of two atoms of oxygen"/>
    <property type="evidence" value="ECO:0007669"/>
    <property type="project" value="InterPro"/>
</dbReference>
<sequence>MRTFALLQLTLLSVLVSAHPGEEHEHVDEVELVARANAMHARSLKARNCASAIAEFELKRRDARLPFAKRQTTATSSAATPQYTTIQNTTCVTASEVTEGPYYINNEFIRTDLRETQTGVKLILDIGVIDTTTCEPFADAFVELWHANSTGAYGGYVGAQGAATNINIDTFLRGGYFTNSEGIVEITTLYPGYYTGRTAHIHTMVHKNIEQNANGTVISKSGTLTHIGQFFFDETWNDEVFSQSPYTTTSQQRMTNDEDGILASAGGVGFINLSLLGTTISDGVLGYITVAVDSSQSYSINNENTLQGTLTGSSTAAGSTSRASTASAATTSRTSSSSSTASAADSAITSSSAALGVKSDMGLGAFAGSLMTILFAML</sequence>
<keyword evidence="5" id="KW-1185">Reference proteome</keyword>
<dbReference type="Proteomes" id="UP000467700">
    <property type="component" value="Unassembled WGS sequence"/>
</dbReference>
<feature type="chain" id="PRO_5035936514" description="Intradiol ring-cleavage dioxygenases domain-containing protein" evidence="2">
    <location>
        <begin position="19"/>
        <end position="378"/>
    </location>
</feature>
<dbReference type="SUPFAM" id="SSF49482">
    <property type="entry name" value="Aromatic compound dioxygenase"/>
    <property type="match status" value="1"/>
</dbReference>
<evidence type="ECO:0000313" key="5">
    <source>
        <dbReference type="Proteomes" id="UP000467700"/>
    </source>
</evidence>
<dbReference type="OrthoDB" id="121380at2759"/>
<evidence type="ECO:0000256" key="2">
    <source>
        <dbReference type="SAM" id="SignalP"/>
    </source>
</evidence>
<dbReference type="EMBL" id="CACVBS010000038">
    <property type="protein sequence ID" value="CAA7263030.1"/>
    <property type="molecule type" value="Genomic_DNA"/>
</dbReference>
<feature type="domain" description="Intradiol ring-cleavage dioxygenases" evidence="3">
    <location>
        <begin position="99"/>
        <end position="233"/>
    </location>
</feature>
<accession>A0A8S0VV06</accession>
<name>A0A8S0VV06_CYCAE</name>
<dbReference type="InterPro" id="IPR000627">
    <property type="entry name" value="Intradiol_dOase_C"/>
</dbReference>
<dbReference type="CDD" id="cd03457">
    <property type="entry name" value="intradiol_dioxygenase_like"/>
    <property type="match status" value="1"/>
</dbReference>
<dbReference type="AlphaFoldDB" id="A0A8S0VV06"/>
<dbReference type="Gene3D" id="2.60.130.10">
    <property type="entry name" value="Aromatic compound dioxygenase"/>
    <property type="match status" value="1"/>
</dbReference>
<dbReference type="InterPro" id="IPR015889">
    <property type="entry name" value="Intradiol_dOase_core"/>
</dbReference>
<evidence type="ECO:0000313" key="4">
    <source>
        <dbReference type="EMBL" id="CAA7263030.1"/>
    </source>
</evidence>
<protein>
    <recommendedName>
        <fullName evidence="3">Intradiol ring-cleavage dioxygenases domain-containing protein</fullName>
    </recommendedName>
</protein>
<feature type="signal peptide" evidence="2">
    <location>
        <begin position="1"/>
        <end position="18"/>
    </location>
</feature>
<keyword evidence="2" id="KW-0732">Signal</keyword>
<evidence type="ECO:0000256" key="1">
    <source>
        <dbReference type="SAM" id="MobiDB-lite"/>
    </source>
</evidence>
<proteinExistence type="predicted"/>
<evidence type="ECO:0000259" key="3">
    <source>
        <dbReference type="Pfam" id="PF00775"/>
    </source>
</evidence>